<organism evidence="5 6">
    <name type="scientific">Paenibacillus silvae</name>
    <dbReference type="NCBI Taxonomy" id="1325358"/>
    <lineage>
        <taxon>Bacteria</taxon>
        <taxon>Bacillati</taxon>
        <taxon>Bacillota</taxon>
        <taxon>Bacilli</taxon>
        <taxon>Bacillales</taxon>
        <taxon>Paenibacillaceae</taxon>
        <taxon>Paenibacillus</taxon>
    </lineage>
</organism>
<dbReference type="SUPFAM" id="SSF46689">
    <property type="entry name" value="Homeodomain-like"/>
    <property type="match status" value="2"/>
</dbReference>
<keyword evidence="1" id="KW-0805">Transcription regulation</keyword>
<keyword evidence="6" id="KW-1185">Reference proteome</keyword>
<keyword evidence="2" id="KW-0238">DNA-binding</keyword>
<dbReference type="PANTHER" id="PTHR43280">
    <property type="entry name" value="ARAC-FAMILY TRANSCRIPTIONAL REGULATOR"/>
    <property type="match status" value="1"/>
</dbReference>
<dbReference type="InterPro" id="IPR020449">
    <property type="entry name" value="Tscrpt_reg_AraC-type_HTH"/>
</dbReference>
<dbReference type="PROSITE" id="PS01124">
    <property type="entry name" value="HTH_ARAC_FAMILY_2"/>
    <property type="match status" value="1"/>
</dbReference>
<evidence type="ECO:0000256" key="1">
    <source>
        <dbReference type="ARBA" id="ARBA00023015"/>
    </source>
</evidence>
<gene>
    <name evidence="5" type="ORF">GCM10008014_39060</name>
</gene>
<sequence>MIRIKSIKERIIIFPGEIEKWALTKGDYLYFFTKGKVEICFNRTKTVYSGNTHVVIQYSHGSFYINNIDLQPIELSSFQFVGVIQTANFKSLRVNFNPNPFRTVIKLGKSNELLSKRIIETLKKFQDDSLDFNDNKFTDFKDKKMDLRLIMVNRYIRKNYYREITLQDLADLAGVHPTYLSNMYSKVFSISPIYFMNQLRIKKAKDLLEHTDRTIKDIATTVGYRSLSQFSSIFKRSFSKSPSIYRKELYESQTAERESRRMLQ</sequence>
<dbReference type="Gene3D" id="1.10.10.60">
    <property type="entry name" value="Homeodomain-like"/>
    <property type="match status" value="2"/>
</dbReference>
<dbReference type="RefSeq" id="WP_188593522.1">
    <property type="nucleotide sequence ID" value="NZ_BMFU01000006.1"/>
</dbReference>
<evidence type="ECO:0000256" key="3">
    <source>
        <dbReference type="ARBA" id="ARBA00023163"/>
    </source>
</evidence>
<dbReference type="InterPro" id="IPR018062">
    <property type="entry name" value="HTH_AraC-typ_CS"/>
</dbReference>
<dbReference type="Proteomes" id="UP000652153">
    <property type="component" value="Unassembled WGS sequence"/>
</dbReference>
<proteinExistence type="predicted"/>
<accession>A0ABQ1ZH96</accession>
<reference evidence="6" key="1">
    <citation type="journal article" date="2019" name="Int. J. Syst. Evol. Microbiol.">
        <title>The Global Catalogue of Microorganisms (GCM) 10K type strain sequencing project: providing services to taxonomists for standard genome sequencing and annotation.</title>
        <authorList>
            <consortium name="The Broad Institute Genomics Platform"/>
            <consortium name="The Broad Institute Genome Sequencing Center for Infectious Disease"/>
            <person name="Wu L."/>
            <person name="Ma J."/>
        </authorList>
    </citation>
    <scope>NUCLEOTIDE SEQUENCE [LARGE SCALE GENOMIC DNA]</scope>
    <source>
        <strain evidence="6">CGMCC 1.12770</strain>
    </source>
</reference>
<dbReference type="EMBL" id="BMFU01000006">
    <property type="protein sequence ID" value="GGH62528.1"/>
    <property type="molecule type" value="Genomic_DNA"/>
</dbReference>
<dbReference type="InterPro" id="IPR018060">
    <property type="entry name" value="HTH_AraC"/>
</dbReference>
<feature type="domain" description="HTH araC/xylS-type" evidence="4">
    <location>
        <begin position="150"/>
        <end position="248"/>
    </location>
</feature>
<comment type="caution">
    <text evidence="5">The sequence shown here is derived from an EMBL/GenBank/DDBJ whole genome shotgun (WGS) entry which is preliminary data.</text>
</comment>
<evidence type="ECO:0000259" key="4">
    <source>
        <dbReference type="PROSITE" id="PS01124"/>
    </source>
</evidence>
<dbReference type="InterPro" id="IPR009057">
    <property type="entry name" value="Homeodomain-like_sf"/>
</dbReference>
<dbReference type="Pfam" id="PF12833">
    <property type="entry name" value="HTH_18"/>
    <property type="match status" value="1"/>
</dbReference>
<protein>
    <recommendedName>
        <fullName evidence="4">HTH araC/xylS-type domain-containing protein</fullName>
    </recommendedName>
</protein>
<dbReference type="PROSITE" id="PS00041">
    <property type="entry name" value="HTH_ARAC_FAMILY_1"/>
    <property type="match status" value="1"/>
</dbReference>
<evidence type="ECO:0000313" key="6">
    <source>
        <dbReference type="Proteomes" id="UP000652153"/>
    </source>
</evidence>
<dbReference type="PRINTS" id="PR00032">
    <property type="entry name" value="HTHARAC"/>
</dbReference>
<evidence type="ECO:0000313" key="5">
    <source>
        <dbReference type="EMBL" id="GGH62528.1"/>
    </source>
</evidence>
<name>A0ABQ1ZH96_9BACL</name>
<evidence type="ECO:0000256" key="2">
    <source>
        <dbReference type="ARBA" id="ARBA00023125"/>
    </source>
</evidence>
<dbReference type="SMART" id="SM00342">
    <property type="entry name" value="HTH_ARAC"/>
    <property type="match status" value="1"/>
</dbReference>
<keyword evidence="3" id="KW-0804">Transcription</keyword>
<dbReference type="PANTHER" id="PTHR43280:SF2">
    <property type="entry name" value="HTH-TYPE TRANSCRIPTIONAL REGULATOR EXSA"/>
    <property type="match status" value="1"/>
</dbReference>